<dbReference type="PANTHER" id="PTHR47360:SF1">
    <property type="entry name" value="ENDOPEPTIDASE NLPC-RELATED"/>
    <property type="match status" value="1"/>
</dbReference>
<feature type="signal peptide" evidence="7">
    <location>
        <begin position="1"/>
        <end position="29"/>
    </location>
</feature>
<feature type="chain" id="PRO_5020294190" evidence="7">
    <location>
        <begin position="30"/>
        <end position="193"/>
    </location>
</feature>
<protein>
    <submittedName>
        <fullName evidence="9">Glycoside hydrolase</fullName>
    </submittedName>
</protein>
<dbReference type="PROSITE" id="PS51257">
    <property type="entry name" value="PROKAR_LIPOPROTEIN"/>
    <property type="match status" value="1"/>
</dbReference>
<evidence type="ECO:0000259" key="8">
    <source>
        <dbReference type="PROSITE" id="PS51935"/>
    </source>
</evidence>
<dbReference type="Pfam" id="PF00877">
    <property type="entry name" value="NLPC_P60"/>
    <property type="match status" value="1"/>
</dbReference>
<evidence type="ECO:0000256" key="3">
    <source>
        <dbReference type="ARBA" id="ARBA00022729"/>
    </source>
</evidence>
<evidence type="ECO:0000256" key="2">
    <source>
        <dbReference type="ARBA" id="ARBA00022670"/>
    </source>
</evidence>
<dbReference type="Proteomes" id="UP000309872">
    <property type="component" value="Unassembled WGS sequence"/>
</dbReference>
<dbReference type="SUPFAM" id="SSF54001">
    <property type="entry name" value="Cysteine proteinases"/>
    <property type="match status" value="1"/>
</dbReference>
<comment type="similarity">
    <text evidence="1">Belongs to the peptidase C40 family.</text>
</comment>
<dbReference type="PANTHER" id="PTHR47360">
    <property type="entry name" value="MUREIN DD-ENDOPEPTIDASE MEPS/MUREIN LD-CARBOXYPEPTIDASE"/>
    <property type="match status" value="1"/>
</dbReference>
<dbReference type="InterPro" id="IPR000064">
    <property type="entry name" value="NLP_P60_dom"/>
</dbReference>
<keyword evidence="4 9" id="KW-0378">Hydrolase</keyword>
<evidence type="ECO:0000256" key="7">
    <source>
        <dbReference type="SAM" id="SignalP"/>
    </source>
</evidence>
<dbReference type="AlphaFoldDB" id="A0A4U0H5V6"/>
<evidence type="ECO:0000256" key="6">
    <source>
        <dbReference type="SAM" id="MobiDB-lite"/>
    </source>
</evidence>
<dbReference type="PROSITE" id="PS51935">
    <property type="entry name" value="NLPC_P60"/>
    <property type="match status" value="1"/>
</dbReference>
<evidence type="ECO:0000256" key="1">
    <source>
        <dbReference type="ARBA" id="ARBA00007074"/>
    </source>
</evidence>
<gene>
    <name evidence="9" type="ORF">FAZ19_06170</name>
</gene>
<accession>A0A4U0H5V6</accession>
<evidence type="ECO:0000313" key="9">
    <source>
        <dbReference type="EMBL" id="TJY67135.1"/>
    </source>
</evidence>
<feature type="region of interest" description="Disordered" evidence="6">
    <location>
        <begin position="33"/>
        <end position="55"/>
    </location>
</feature>
<keyword evidence="5" id="KW-0788">Thiol protease</keyword>
<dbReference type="InterPro" id="IPR052062">
    <property type="entry name" value="Murein_DD/LD_carboxypeptidase"/>
</dbReference>
<name>A0A4U0H5V6_9SPHI</name>
<evidence type="ECO:0000256" key="4">
    <source>
        <dbReference type="ARBA" id="ARBA00022801"/>
    </source>
</evidence>
<proteinExistence type="inferred from homology"/>
<keyword evidence="3 7" id="KW-0732">Signal</keyword>
<sequence length="193" mass="21879">MNRNKIQRITFIAACVILCILVSSCGARKKTYSYGKPPTGRNTTEPSPRDTKHSGNTLSYYADVLGVNPREMNSSLYSFIDNWMGIPHRLGGLSKNGVDCSAFVGMIYQEVYRKNLPRTSRDMAEIIKRKYDDQLREGDLVFFSFGGKNIDHVGIYLHNGKFVHVSTKKGVMISNLKEAWYYKYLTRCGTPSI</sequence>
<dbReference type="OrthoDB" id="9807055at2"/>
<dbReference type="InterPro" id="IPR038765">
    <property type="entry name" value="Papain-like_cys_pep_sf"/>
</dbReference>
<dbReference type="GO" id="GO:0008234">
    <property type="term" value="F:cysteine-type peptidase activity"/>
    <property type="evidence" value="ECO:0007669"/>
    <property type="project" value="UniProtKB-KW"/>
</dbReference>
<dbReference type="Gene3D" id="3.90.1720.10">
    <property type="entry name" value="endopeptidase domain like (from Nostoc punctiforme)"/>
    <property type="match status" value="1"/>
</dbReference>
<organism evidence="9 10">
    <name type="scientific">Sphingobacterium alkalisoli</name>
    <dbReference type="NCBI Taxonomy" id="1874115"/>
    <lineage>
        <taxon>Bacteria</taxon>
        <taxon>Pseudomonadati</taxon>
        <taxon>Bacteroidota</taxon>
        <taxon>Sphingobacteriia</taxon>
        <taxon>Sphingobacteriales</taxon>
        <taxon>Sphingobacteriaceae</taxon>
        <taxon>Sphingobacterium</taxon>
    </lineage>
</organism>
<keyword evidence="2" id="KW-0645">Protease</keyword>
<keyword evidence="10" id="KW-1185">Reference proteome</keyword>
<evidence type="ECO:0000313" key="10">
    <source>
        <dbReference type="Proteomes" id="UP000309872"/>
    </source>
</evidence>
<reference evidence="9 10" key="1">
    <citation type="submission" date="2019-04" db="EMBL/GenBank/DDBJ databases">
        <title>Sphingobacterium olei sp. nov., isolated from oil-contaminated soil.</title>
        <authorList>
            <person name="Liu B."/>
        </authorList>
    </citation>
    <scope>NUCLEOTIDE SEQUENCE [LARGE SCALE GENOMIC DNA]</scope>
    <source>
        <strain evidence="9 10">Y3L14</strain>
    </source>
</reference>
<dbReference type="GO" id="GO:0006508">
    <property type="term" value="P:proteolysis"/>
    <property type="evidence" value="ECO:0007669"/>
    <property type="project" value="UniProtKB-KW"/>
</dbReference>
<comment type="caution">
    <text evidence="9">The sequence shown here is derived from an EMBL/GenBank/DDBJ whole genome shotgun (WGS) entry which is preliminary data.</text>
</comment>
<dbReference type="EMBL" id="SUKA01000002">
    <property type="protein sequence ID" value="TJY67135.1"/>
    <property type="molecule type" value="Genomic_DNA"/>
</dbReference>
<feature type="domain" description="NlpC/P60" evidence="8">
    <location>
        <begin position="70"/>
        <end position="193"/>
    </location>
</feature>
<evidence type="ECO:0000256" key="5">
    <source>
        <dbReference type="ARBA" id="ARBA00022807"/>
    </source>
</evidence>